<dbReference type="HOGENOM" id="CLU_2292075_0_0_1"/>
<protein>
    <recommendedName>
        <fullName evidence="2">T6SS Phospholipase effector Tle1-like catalytic domain-containing protein</fullName>
    </recommendedName>
</protein>
<keyword evidence="4" id="KW-1185">Reference proteome</keyword>
<feature type="compositionally biased region" description="Polar residues" evidence="1">
    <location>
        <begin position="1"/>
        <end position="18"/>
    </location>
</feature>
<evidence type="ECO:0000313" key="3">
    <source>
        <dbReference type="EMBL" id="KIJ62087.1"/>
    </source>
</evidence>
<reference evidence="3 4" key="1">
    <citation type="submission" date="2014-04" db="EMBL/GenBank/DDBJ databases">
        <title>Evolutionary Origins and Diversification of the Mycorrhizal Mutualists.</title>
        <authorList>
            <consortium name="DOE Joint Genome Institute"/>
            <consortium name="Mycorrhizal Genomics Consortium"/>
            <person name="Kohler A."/>
            <person name="Kuo A."/>
            <person name="Nagy L.G."/>
            <person name="Floudas D."/>
            <person name="Copeland A."/>
            <person name="Barry K.W."/>
            <person name="Cichocki N."/>
            <person name="Veneault-Fourrey C."/>
            <person name="LaButti K."/>
            <person name="Lindquist E.A."/>
            <person name="Lipzen A."/>
            <person name="Lundell T."/>
            <person name="Morin E."/>
            <person name="Murat C."/>
            <person name="Riley R."/>
            <person name="Ohm R."/>
            <person name="Sun H."/>
            <person name="Tunlid A."/>
            <person name="Henrissat B."/>
            <person name="Grigoriev I.V."/>
            <person name="Hibbett D.S."/>
            <person name="Martin F."/>
        </authorList>
    </citation>
    <scope>NUCLEOTIDE SEQUENCE [LARGE SCALE GENOMIC DNA]</scope>
    <source>
        <strain evidence="3 4">MD-312</strain>
    </source>
</reference>
<accession>A0A0C9WD10</accession>
<organism evidence="3 4">
    <name type="scientific">Hydnomerulius pinastri MD-312</name>
    <dbReference type="NCBI Taxonomy" id="994086"/>
    <lineage>
        <taxon>Eukaryota</taxon>
        <taxon>Fungi</taxon>
        <taxon>Dikarya</taxon>
        <taxon>Basidiomycota</taxon>
        <taxon>Agaricomycotina</taxon>
        <taxon>Agaricomycetes</taxon>
        <taxon>Agaricomycetidae</taxon>
        <taxon>Boletales</taxon>
        <taxon>Boletales incertae sedis</taxon>
        <taxon>Leucogyrophana</taxon>
    </lineage>
</organism>
<dbReference type="Proteomes" id="UP000053820">
    <property type="component" value="Unassembled WGS sequence"/>
</dbReference>
<feature type="region of interest" description="Disordered" evidence="1">
    <location>
        <begin position="1"/>
        <end position="26"/>
    </location>
</feature>
<evidence type="ECO:0000259" key="2">
    <source>
        <dbReference type="Pfam" id="PF09994"/>
    </source>
</evidence>
<name>A0A0C9WD10_9AGAM</name>
<gene>
    <name evidence="3" type="ORF">HYDPIDRAFT_114932</name>
</gene>
<dbReference type="OrthoDB" id="3264987at2759"/>
<dbReference type="EMBL" id="KN839857">
    <property type="protein sequence ID" value="KIJ62087.1"/>
    <property type="molecule type" value="Genomic_DNA"/>
</dbReference>
<sequence length="101" mass="11549">MRSSVSFTSFRDTVSRTPHGSPGDAVLPTSSATHACHFRHALALDERRVHFLPEYFHQMNTRTCGKNFENIETSDIKEVWFAGNHFDLCVIILRSSSRSMY</sequence>
<dbReference type="Pfam" id="PF09994">
    <property type="entry name" value="T6SS_Tle1-like_cat"/>
    <property type="match status" value="1"/>
</dbReference>
<dbReference type="AlphaFoldDB" id="A0A0C9WD10"/>
<feature type="domain" description="T6SS Phospholipase effector Tle1-like catalytic" evidence="2">
    <location>
        <begin position="29"/>
        <end position="88"/>
    </location>
</feature>
<evidence type="ECO:0000313" key="4">
    <source>
        <dbReference type="Proteomes" id="UP000053820"/>
    </source>
</evidence>
<proteinExistence type="predicted"/>
<dbReference type="InterPro" id="IPR018712">
    <property type="entry name" value="Tle1-like_cat"/>
</dbReference>
<evidence type="ECO:0000256" key="1">
    <source>
        <dbReference type="SAM" id="MobiDB-lite"/>
    </source>
</evidence>